<feature type="region of interest" description="Disordered" evidence="1">
    <location>
        <begin position="64"/>
        <end position="92"/>
    </location>
</feature>
<sequence>MSEESVNAPIPIIDLVSDGEMEKTLREEVAKIEKRIVLTRKRLAEAEQRIANILKPSDRISGFEHHTRRSANNSKQLYQKGKGKMEASGESVGSSQNMSIVNHGFEEPYYIIFQKLIDAQLIHPIGRRRKRPLRIWETVKECPYHSGMLGDDINERRMLKFNLEHLIRVGDIRSYSRQVTAEMRIEGAERIG</sequence>
<proteinExistence type="predicted"/>
<comment type="caution">
    <text evidence="2">The sequence shown here is derived from an EMBL/GenBank/DDBJ whole genome shotgun (WGS) entry which is preliminary data.</text>
</comment>
<protein>
    <submittedName>
        <fullName evidence="2">Uncharacterized protein</fullName>
    </submittedName>
</protein>
<dbReference type="Proteomes" id="UP000823775">
    <property type="component" value="Unassembled WGS sequence"/>
</dbReference>
<evidence type="ECO:0000256" key="1">
    <source>
        <dbReference type="SAM" id="MobiDB-lite"/>
    </source>
</evidence>
<accession>A0ABS8WVR4</accession>
<evidence type="ECO:0000313" key="3">
    <source>
        <dbReference type="Proteomes" id="UP000823775"/>
    </source>
</evidence>
<keyword evidence="3" id="KW-1185">Reference proteome</keyword>
<name>A0ABS8WVR4_DATST</name>
<evidence type="ECO:0000313" key="2">
    <source>
        <dbReference type="EMBL" id="MCE3215646.1"/>
    </source>
</evidence>
<reference evidence="2 3" key="1">
    <citation type="journal article" date="2021" name="BMC Genomics">
        <title>Datura genome reveals duplications of psychoactive alkaloid biosynthetic genes and high mutation rate following tissue culture.</title>
        <authorList>
            <person name="Rajewski A."/>
            <person name="Carter-House D."/>
            <person name="Stajich J."/>
            <person name="Litt A."/>
        </authorList>
    </citation>
    <scope>NUCLEOTIDE SEQUENCE [LARGE SCALE GENOMIC DNA]</scope>
    <source>
        <strain evidence="2">AR-01</strain>
    </source>
</reference>
<organism evidence="2 3">
    <name type="scientific">Datura stramonium</name>
    <name type="common">Jimsonweed</name>
    <name type="synonym">Common thornapple</name>
    <dbReference type="NCBI Taxonomy" id="4076"/>
    <lineage>
        <taxon>Eukaryota</taxon>
        <taxon>Viridiplantae</taxon>
        <taxon>Streptophyta</taxon>
        <taxon>Embryophyta</taxon>
        <taxon>Tracheophyta</taxon>
        <taxon>Spermatophyta</taxon>
        <taxon>Magnoliopsida</taxon>
        <taxon>eudicotyledons</taxon>
        <taxon>Gunneridae</taxon>
        <taxon>Pentapetalae</taxon>
        <taxon>asterids</taxon>
        <taxon>lamiids</taxon>
        <taxon>Solanales</taxon>
        <taxon>Solanaceae</taxon>
        <taxon>Solanoideae</taxon>
        <taxon>Datureae</taxon>
        <taxon>Datura</taxon>
    </lineage>
</organism>
<gene>
    <name evidence="2" type="ORF">HAX54_003042</name>
</gene>
<dbReference type="EMBL" id="JACEIK010011378">
    <property type="protein sequence ID" value="MCE3215646.1"/>
    <property type="molecule type" value="Genomic_DNA"/>
</dbReference>